<keyword evidence="10 11" id="KW-0100">Branched-chain amino acid biosynthesis</keyword>
<dbReference type="NCBIfam" id="TIGR01124">
    <property type="entry name" value="ilvA_2Cterm"/>
    <property type="match status" value="1"/>
</dbReference>
<evidence type="ECO:0000256" key="10">
    <source>
        <dbReference type="ARBA" id="ARBA00023304"/>
    </source>
</evidence>
<evidence type="ECO:0000256" key="7">
    <source>
        <dbReference type="ARBA" id="ARBA00022737"/>
    </source>
</evidence>
<comment type="pathway">
    <text evidence="3 11">Amino-acid biosynthesis; L-isoleucine biosynthesis; 2-oxobutanoate from L-threonine: step 1/1.</text>
</comment>
<dbReference type="InterPro" id="IPR038110">
    <property type="entry name" value="TD_ACT-like_sf"/>
</dbReference>
<name>A0A7S2AUI8_9STRA</name>
<evidence type="ECO:0000256" key="5">
    <source>
        <dbReference type="ARBA" id="ARBA00022605"/>
    </source>
</evidence>
<dbReference type="UniPathway" id="UPA00047">
    <property type="reaction ID" value="UER00054"/>
</dbReference>
<dbReference type="CDD" id="cd01562">
    <property type="entry name" value="Thr-dehyd"/>
    <property type="match status" value="1"/>
</dbReference>
<dbReference type="SUPFAM" id="SSF55021">
    <property type="entry name" value="ACT-like"/>
    <property type="match status" value="2"/>
</dbReference>
<dbReference type="GO" id="GO:0003941">
    <property type="term" value="F:L-serine ammonia-lyase activity"/>
    <property type="evidence" value="ECO:0007669"/>
    <property type="project" value="TreeGrafter"/>
</dbReference>
<dbReference type="InterPro" id="IPR050147">
    <property type="entry name" value="Ser/Thr_Dehydratase"/>
</dbReference>
<keyword evidence="8 11" id="KW-0663">Pyridoxal phosphate</keyword>
<evidence type="ECO:0000256" key="4">
    <source>
        <dbReference type="ARBA" id="ARBA00010869"/>
    </source>
</evidence>
<evidence type="ECO:0000256" key="8">
    <source>
        <dbReference type="ARBA" id="ARBA00022898"/>
    </source>
</evidence>
<dbReference type="PANTHER" id="PTHR48078:SF11">
    <property type="entry name" value="THREONINE DEHYDRATASE, MITOCHONDRIAL"/>
    <property type="match status" value="1"/>
</dbReference>
<feature type="chain" id="PRO_5031143477" description="Threonine dehydratase" evidence="12">
    <location>
        <begin position="21"/>
        <end position="585"/>
    </location>
</feature>
<dbReference type="GO" id="GO:0006567">
    <property type="term" value="P:L-threonine catabolic process"/>
    <property type="evidence" value="ECO:0007669"/>
    <property type="project" value="TreeGrafter"/>
</dbReference>
<dbReference type="InterPro" id="IPR045865">
    <property type="entry name" value="ACT-like_dom_sf"/>
</dbReference>
<keyword evidence="6 11" id="KW-0412">Isoleucine biosynthesis</keyword>
<dbReference type="GO" id="GO:0004794">
    <property type="term" value="F:threonine deaminase activity"/>
    <property type="evidence" value="ECO:0007669"/>
    <property type="project" value="UniProtKB-UniRule"/>
</dbReference>
<dbReference type="Pfam" id="PF00585">
    <property type="entry name" value="Thr_dehydrat_C"/>
    <property type="match status" value="2"/>
</dbReference>
<dbReference type="Gene3D" id="3.40.1020.10">
    <property type="entry name" value="Biosynthetic Threonine Deaminase, Domain 3"/>
    <property type="match status" value="1"/>
</dbReference>
<dbReference type="GO" id="GO:0006565">
    <property type="term" value="P:L-serine catabolic process"/>
    <property type="evidence" value="ECO:0007669"/>
    <property type="project" value="TreeGrafter"/>
</dbReference>
<dbReference type="InterPro" id="IPR001926">
    <property type="entry name" value="TrpB-like_PALP"/>
</dbReference>
<dbReference type="FunFam" id="3.40.50.1100:FF:000005">
    <property type="entry name" value="Threonine dehydratase catabolic"/>
    <property type="match status" value="1"/>
</dbReference>
<evidence type="ECO:0000256" key="12">
    <source>
        <dbReference type="SAM" id="SignalP"/>
    </source>
</evidence>
<dbReference type="FunFam" id="3.40.50.1100:FF:000008">
    <property type="entry name" value="L-threonine dehydratase"/>
    <property type="match status" value="1"/>
</dbReference>
<dbReference type="PANTHER" id="PTHR48078">
    <property type="entry name" value="THREONINE DEHYDRATASE, MITOCHONDRIAL-RELATED"/>
    <property type="match status" value="1"/>
</dbReference>
<dbReference type="InterPro" id="IPR036052">
    <property type="entry name" value="TrpB-like_PALP_sf"/>
</dbReference>
<proteinExistence type="inferred from homology"/>
<dbReference type="InterPro" id="IPR001721">
    <property type="entry name" value="TD_ACT-like"/>
</dbReference>
<dbReference type="Pfam" id="PF00291">
    <property type="entry name" value="PALP"/>
    <property type="match status" value="1"/>
</dbReference>
<feature type="domain" description="ACT-like" evidence="13">
    <location>
        <begin position="398"/>
        <end position="483"/>
    </location>
</feature>
<accession>A0A7S2AUI8</accession>
<dbReference type="Gene3D" id="3.40.50.1100">
    <property type="match status" value="2"/>
</dbReference>
<evidence type="ECO:0000256" key="9">
    <source>
        <dbReference type="ARBA" id="ARBA00023239"/>
    </source>
</evidence>
<organism evidence="14">
    <name type="scientific">Octactis speculum</name>
    <dbReference type="NCBI Taxonomy" id="3111310"/>
    <lineage>
        <taxon>Eukaryota</taxon>
        <taxon>Sar</taxon>
        <taxon>Stramenopiles</taxon>
        <taxon>Ochrophyta</taxon>
        <taxon>Dictyochophyceae</taxon>
        <taxon>Dictyochales</taxon>
        <taxon>Dictyochaceae</taxon>
        <taxon>Octactis</taxon>
    </lineage>
</organism>
<dbReference type="PROSITE" id="PS00165">
    <property type="entry name" value="DEHYDRATASE_SER_THR"/>
    <property type="match status" value="1"/>
</dbReference>
<dbReference type="GO" id="GO:0030170">
    <property type="term" value="F:pyridoxal phosphate binding"/>
    <property type="evidence" value="ECO:0007669"/>
    <property type="project" value="InterPro"/>
</dbReference>
<comment type="catalytic activity">
    <reaction evidence="1 11">
        <text>L-threonine = 2-oxobutanoate + NH4(+)</text>
        <dbReference type="Rhea" id="RHEA:22108"/>
        <dbReference type="ChEBI" id="CHEBI:16763"/>
        <dbReference type="ChEBI" id="CHEBI:28938"/>
        <dbReference type="ChEBI" id="CHEBI:57926"/>
        <dbReference type="EC" id="4.3.1.19"/>
    </reaction>
</comment>
<dbReference type="SUPFAM" id="SSF53686">
    <property type="entry name" value="Tryptophan synthase beta subunit-like PLP-dependent enzymes"/>
    <property type="match status" value="1"/>
</dbReference>
<evidence type="ECO:0000259" key="13">
    <source>
        <dbReference type="PROSITE" id="PS51672"/>
    </source>
</evidence>
<evidence type="ECO:0000313" key="14">
    <source>
        <dbReference type="EMBL" id="CAD9377620.1"/>
    </source>
</evidence>
<keyword evidence="12" id="KW-0732">Signal</keyword>
<keyword evidence="5 11" id="KW-0028">Amino-acid biosynthesis</keyword>
<evidence type="ECO:0000256" key="3">
    <source>
        <dbReference type="ARBA" id="ARBA00004810"/>
    </source>
</evidence>
<feature type="signal peptide" evidence="12">
    <location>
        <begin position="1"/>
        <end position="20"/>
    </location>
</feature>
<dbReference type="InterPro" id="IPR005787">
    <property type="entry name" value="Thr_deHydtase_biosynth"/>
</dbReference>
<evidence type="ECO:0000256" key="6">
    <source>
        <dbReference type="ARBA" id="ARBA00022624"/>
    </source>
</evidence>
<comment type="cofactor">
    <cofactor evidence="2 11">
        <name>pyridoxal 5'-phosphate</name>
        <dbReference type="ChEBI" id="CHEBI:597326"/>
    </cofactor>
</comment>
<dbReference type="NCBIfam" id="NF006674">
    <property type="entry name" value="PRK09224.1"/>
    <property type="match status" value="1"/>
</dbReference>
<gene>
    <name evidence="14" type="ORF">DSPE1174_LOCUS3278</name>
</gene>
<dbReference type="PROSITE" id="PS51672">
    <property type="entry name" value="ACT_LIKE"/>
    <property type="match status" value="2"/>
</dbReference>
<feature type="domain" description="ACT-like" evidence="13">
    <location>
        <begin position="505"/>
        <end position="577"/>
    </location>
</feature>
<evidence type="ECO:0000256" key="1">
    <source>
        <dbReference type="ARBA" id="ARBA00001274"/>
    </source>
</evidence>
<reference evidence="14" key="1">
    <citation type="submission" date="2021-01" db="EMBL/GenBank/DDBJ databases">
        <authorList>
            <person name="Corre E."/>
            <person name="Pelletier E."/>
            <person name="Niang G."/>
            <person name="Scheremetjew M."/>
            <person name="Finn R."/>
            <person name="Kale V."/>
            <person name="Holt S."/>
            <person name="Cochrane G."/>
            <person name="Meng A."/>
            <person name="Brown T."/>
            <person name="Cohen L."/>
        </authorList>
    </citation>
    <scope>NUCLEOTIDE SEQUENCE</scope>
    <source>
        <strain evidence="14">CCMP1381</strain>
    </source>
</reference>
<dbReference type="AlphaFoldDB" id="A0A7S2AUI8"/>
<dbReference type="EMBL" id="HBGS01006215">
    <property type="protein sequence ID" value="CAD9377620.1"/>
    <property type="molecule type" value="Transcribed_RNA"/>
</dbReference>
<keyword evidence="9 11" id="KW-0456">Lyase</keyword>
<comment type="similarity">
    <text evidence="4 11">Belongs to the serine/threonine dehydratase family.</text>
</comment>
<dbReference type="GO" id="GO:0009097">
    <property type="term" value="P:isoleucine biosynthetic process"/>
    <property type="evidence" value="ECO:0007669"/>
    <property type="project" value="UniProtKB-UniRule"/>
</dbReference>
<dbReference type="EC" id="4.3.1.19" evidence="11"/>
<keyword evidence="7" id="KW-0677">Repeat</keyword>
<dbReference type="InterPro" id="IPR000634">
    <property type="entry name" value="Ser/Thr_deHydtase_PyrdxlP-BS"/>
</dbReference>
<evidence type="ECO:0000256" key="2">
    <source>
        <dbReference type="ARBA" id="ARBA00001933"/>
    </source>
</evidence>
<evidence type="ECO:0000256" key="11">
    <source>
        <dbReference type="RuleBase" id="RU362012"/>
    </source>
</evidence>
<sequence>MMARNFSILLAIFFVAPSAAFVPVGQSLARTRVRPRLSSLHAQSSSNGLPGSLSAAPPGNFVGLSEGEPFSYLEAVLKARVYDVCVETPCSPMSRLSDRVGNTVLVKREDMQPVFSFKLRGAYNLIANLPQSELDKGIVTASAGNHAQGVAFSAAHLGCKAIIVMPTVTPDIKVEAVRRLGADVRLIGDTFNEASEYAQSLSAEKGMPYIPPFDHPLVIAGQGTIGMEILRQVSSSVDLAAVFVPVGGGGLIAGIGGYLKVIRPGVRIIGVEPTGADAMFRSLHEGERVTLEQVDTFADGVAVKIVGKETFRVAQDVVDEVVLVTNDEICAALKDMFEDTRSVMEPSGALSIAGAKQWLAKTEMKGRTVIAVTSGANMNFDRLRVVAERADVGDKAEAMLATFIPEEKGSFLNFINILAGAGLSRNTPSRSITEFKYRFNAKDQARRGCATVFYSVNTASQEDSSELVKTLNGEGLETIDLSANDLSKDHVRFLAGGSADVADEEIYRIEFPEKAGALRSFLDALDSRFNISLFHYKSRGTITGFVLLGIQLRSAEDKASFEAVVSELGWMCNCETENVAAKLFL</sequence>
<protein>
    <recommendedName>
        <fullName evidence="11">Threonine dehydratase</fullName>
        <ecNumber evidence="11">4.3.1.19</ecNumber>
    </recommendedName>
    <alternativeName>
        <fullName evidence="11">Threonine deaminase</fullName>
    </alternativeName>
</protein>